<feature type="domain" description="Cytochrome C Planctomycete-type" evidence="5">
    <location>
        <begin position="592"/>
        <end position="646"/>
    </location>
</feature>
<sequence length="1253" mass="139477">MNPLCCRRVSVGLLCPPIFLALSAIVASTTVSGSEVARWDFDSEAAMPLELHGNVHRDQAGPRPPEFPDQTSDNTALRFEGNGFLTMADSGPSSEFDFDNGDEITLEAWVRVDQANGTSPMYVISKGRTGTAKFARDNQNWALRVVSLGDSIRTSFLFATPIQPKAARADSHWHRWTTEKGFLARSGWHHIAVAYRFGEPDSIRGWIDGVATNGKWDMGGPTRDKPVVDDDAIWIGSASRGSAGNSYRGWMDGLAVHRSILTDKTIAARFNRQGGPRVMGPQPESMPELGMISDGRVLVTFSEGMPHASRWLLEHESWPKETGRLDGNAFLLPRIPVRFDDWGIRIGWKPPLLVRMAGDVELPPGKHRFLVRTRSLSRLWIDGDLVARTKPVRRRSGNLEPVVPIPEPLVPGARLLPFPQQEEFVEYEVESKTDAGANNGSPDEPIKMRVVLEFMVGGNNNRMQSGEVCVAMQPHGTGPLLVLKPDSSSTLPLTDAAIEPALREFETAMVAFEESVRRDAAASQDAFWQGRHQIAKEVTRDFEQPILDPGTHPIDDFVNQKIEKALRKSERFEMNTSMHFNQNVLPILRDQCFRCHGEKAQGGLRLNSRDAALASGESELPAIVPGSPDESELIVRIRDHDMPPTDDGLTGEQIAILEGWVKEGAVWPTPPVEPESVAMAPVVDDASFLRRVYLDTVGVGPSEGNVRQFLASRDPDKRVKLIDELLQDDRYADHWISFWMDVLAENPGLLNPSLNSTGPFRWFLYDSLRDGKPLDRMVTELILMRGSPHDGGSAGFALAGENDSPMAAKGHILASAFLGIELQCARCHDSPFHSTSQEDLYSLAAMLNRKQLAPPKTSRVPDAFFEGIGRESLISVTLKPGVQVQPKWPFASFTGIEDGPHLDPLVQNSKDSRERLAALITAPHNERFPRVIVNHLWNRLIGAGIVQPVNDWEGKTPSHPELLDWLAMELVSHDYDLKHVLRQIMTSQLYQRQAVGRNQQAVAEQRFFNAPDPRRLAAEQIVDSLFVSTGLEMDTEEMTFVHDGSASSKTRLTLGFPKRSWMFTSLSNERDRPSLAMPRAQPIADVLEAFGWSGTRQQPIAERESDPNLLQPGILANGILSMSLTRASYQSPLAQLAVDASSPEELLDSLFLRFLSRYPTKAETQSLVPALTNGFESRVLPADQVRVPVADSPLPLSTWTNHLLPEANDIQEEWQERVRRGPSADPRLQPHWREVYEDVVWSLVNDREFVWVP</sequence>
<dbReference type="InterPro" id="IPR011444">
    <property type="entry name" value="DUF1549"/>
</dbReference>
<dbReference type="PANTHER" id="PTHR35889:SF3">
    <property type="entry name" value="F-BOX DOMAIN-CONTAINING PROTEIN"/>
    <property type="match status" value="1"/>
</dbReference>
<dbReference type="EMBL" id="FXUG01000020">
    <property type="protein sequence ID" value="SMP76029.1"/>
    <property type="molecule type" value="Genomic_DNA"/>
</dbReference>
<dbReference type="InterPro" id="IPR022655">
    <property type="entry name" value="DUF1553"/>
</dbReference>
<dbReference type="InterPro" id="IPR011429">
    <property type="entry name" value="Cyt_c_Planctomycete-type"/>
</dbReference>
<dbReference type="InterPro" id="IPR036909">
    <property type="entry name" value="Cyt_c-like_dom_sf"/>
</dbReference>
<evidence type="ECO:0000259" key="3">
    <source>
        <dbReference type="Pfam" id="PF07583"/>
    </source>
</evidence>
<organism evidence="6 7">
    <name type="scientific">Neorhodopirellula lusitana</name>
    <dbReference type="NCBI Taxonomy" id="445327"/>
    <lineage>
        <taxon>Bacteria</taxon>
        <taxon>Pseudomonadati</taxon>
        <taxon>Planctomycetota</taxon>
        <taxon>Planctomycetia</taxon>
        <taxon>Pirellulales</taxon>
        <taxon>Pirellulaceae</taxon>
        <taxon>Neorhodopirellula</taxon>
    </lineage>
</organism>
<gene>
    <name evidence="6" type="ORF">SAMN06265222_12064</name>
</gene>
<dbReference type="SUPFAM" id="SSF46626">
    <property type="entry name" value="Cytochrome c"/>
    <property type="match status" value="1"/>
</dbReference>
<dbReference type="Proteomes" id="UP001158067">
    <property type="component" value="Unassembled WGS sequence"/>
</dbReference>
<feature type="chain" id="PRO_5046681513" evidence="2">
    <location>
        <begin position="22"/>
        <end position="1253"/>
    </location>
</feature>
<name>A0ABY1QRX3_9BACT</name>
<feature type="region of interest" description="Disordered" evidence="1">
    <location>
        <begin position="55"/>
        <end position="74"/>
    </location>
</feature>
<dbReference type="PANTHER" id="PTHR35889">
    <property type="entry name" value="CYCLOINULO-OLIGOSACCHARIDE FRUCTANOTRANSFERASE-RELATED"/>
    <property type="match status" value="1"/>
</dbReference>
<evidence type="ECO:0000313" key="6">
    <source>
        <dbReference type="EMBL" id="SMP76029.1"/>
    </source>
</evidence>
<dbReference type="Pfam" id="PF13385">
    <property type="entry name" value="Laminin_G_3"/>
    <property type="match status" value="1"/>
</dbReference>
<dbReference type="InterPro" id="IPR013320">
    <property type="entry name" value="ConA-like_dom_sf"/>
</dbReference>
<dbReference type="RefSeq" id="WP_283435155.1">
    <property type="nucleotide sequence ID" value="NZ_FXUG01000020.1"/>
</dbReference>
<dbReference type="Pfam" id="PF07587">
    <property type="entry name" value="PSD1"/>
    <property type="match status" value="1"/>
</dbReference>
<comment type="caution">
    <text evidence="6">The sequence shown here is derived from an EMBL/GenBank/DDBJ whole genome shotgun (WGS) entry which is preliminary data.</text>
</comment>
<evidence type="ECO:0000259" key="4">
    <source>
        <dbReference type="Pfam" id="PF07587"/>
    </source>
</evidence>
<feature type="signal peptide" evidence="2">
    <location>
        <begin position="1"/>
        <end position="21"/>
    </location>
</feature>
<feature type="domain" description="DUF1549" evidence="3">
    <location>
        <begin position="674"/>
        <end position="849"/>
    </location>
</feature>
<protein>
    <submittedName>
        <fullName evidence="6">Concanavalin A-like lectin/glucanases superfamily protein</fullName>
    </submittedName>
</protein>
<reference evidence="6 7" key="1">
    <citation type="submission" date="2017-05" db="EMBL/GenBank/DDBJ databases">
        <authorList>
            <person name="Varghese N."/>
            <person name="Submissions S."/>
        </authorList>
    </citation>
    <scope>NUCLEOTIDE SEQUENCE [LARGE SCALE GENOMIC DNA]</scope>
    <source>
        <strain evidence="6 7">DSM 25457</strain>
    </source>
</reference>
<keyword evidence="7" id="KW-1185">Reference proteome</keyword>
<evidence type="ECO:0000256" key="2">
    <source>
        <dbReference type="SAM" id="SignalP"/>
    </source>
</evidence>
<evidence type="ECO:0000313" key="7">
    <source>
        <dbReference type="Proteomes" id="UP001158067"/>
    </source>
</evidence>
<dbReference type="SUPFAM" id="SSF49899">
    <property type="entry name" value="Concanavalin A-like lectins/glucanases"/>
    <property type="match status" value="1"/>
</dbReference>
<evidence type="ECO:0000259" key="5">
    <source>
        <dbReference type="Pfam" id="PF07635"/>
    </source>
</evidence>
<keyword evidence="2" id="KW-0732">Signal</keyword>
<evidence type="ECO:0000256" key="1">
    <source>
        <dbReference type="SAM" id="MobiDB-lite"/>
    </source>
</evidence>
<proteinExistence type="predicted"/>
<accession>A0ABY1QRX3</accession>
<feature type="domain" description="DUF1553" evidence="4">
    <location>
        <begin position="913"/>
        <end position="1168"/>
    </location>
</feature>
<dbReference type="Pfam" id="PF07635">
    <property type="entry name" value="PSCyt1"/>
    <property type="match status" value="1"/>
</dbReference>
<dbReference type="Pfam" id="PF07583">
    <property type="entry name" value="PSCyt2"/>
    <property type="match status" value="1"/>
</dbReference>
<dbReference type="Gene3D" id="2.60.120.200">
    <property type="match status" value="1"/>
</dbReference>